<dbReference type="GO" id="GO:0000981">
    <property type="term" value="F:DNA-binding transcription factor activity, RNA polymerase II-specific"/>
    <property type="evidence" value="ECO:0007669"/>
    <property type="project" value="InterPro"/>
</dbReference>
<gene>
    <name evidence="6" type="ORF">DSM5745_07849</name>
</gene>
<evidence type="ECO:0000256" key="4">
    <source>
        <dbReference type="ARBA" id="ARBA00023242"/>
    </source>
</evidence>
<keyword evidence="4" id="KW-0539">Nucleus</keyword>
<dbReference type="AlphaFoldDB" id="A0A3D8RF66"/>
<dbReference type="GO" id="GO:0008270">
    <property type="term" value="F:zinc ion binding"/>
    <property type="evidence" value="ECO:0007669"/>
    <property type="project" value="InterPro"/>
</dbReference>
<dbReference type="CDD" id="cd00067">
    <property type="entry name" value="GAL4"/>
    <property type="match status" value="1"/>
</dbReference>
<evidence type="ECO:0000313" key="6">
    <source>
        <dbReference type="EMBL" id="RDW72677.1"/>
    </source>
</evidence>
<proteinExistence type="predicted"/>
<dbReference type="PROSITE" id="PS00463">
    <property type="entry name" value="ZN2_CY6_FUNGAL_1"/>
    <property type="match status" value="1"/>
</dbReference>
<dbReference type="Gene3D" id="4.10.240.10">
    <property type="entry name" value="Zn(2)-C6 fungal-type DNA-binding domain"/>
    <property type="match status" value="1"/>
</dbReference>
<dbReference type="GO" id="GO:0003677">
    <property type="term" value="F:DNA binding"/>
    <property type="evidence" value="ECO:0007669"/>
    <property type="project" value="UniProtKB-KW"/>
</dbReference>
<name>A0A3D8RF66_9EURO</name>
<dbReference type="Pfam" id="PF00172">
    <property type="entry name" value="Zn_clus"/>
    <property type="match status" value="1"/>
</dbReference>
<dbReference type="PROSITE" id="PS50048">
    <property type="entry name" value="ZN2_CY6_FUNGAL_2"/>
    <property type="match status" value="1"/>
</dbReference>
<evidence type="ECO:0000256" key="2">
    <source>
        <dbReference type="ARBA" id="ARBA00023125"/>
    </source>
</evidence>
<dbReference type="GeneID" id="38118219"/>
<dbReference type="OrthoDB" id="4216928at2759"/>
<dbReference type="InterPro" id="IPR036864">
    <property type="entry name" value="Zn2-C6_fun-type_DNA-bd_sf"/>
</dbReference>
<evidence type="ECO:0000259" key="5">
    <source>
        <dbReference type="PROSITE" id="PS50048"/>
    </source>
</evidence>
<evidence type="ECO:0000313" key="7">
    <source>
        <dbReference type="Proteomes" id="UP000256690"/>
    </source>
</evidence>
<reference evidence="6 7" key="1">
    <citation type="journal article" date="2018" name="IMA Fungus">
        <title>IMA Genome-F 9: Draft genome sequence of Annulohypoxylon stygium, Aspergillus mulundensis, Berkeleyomyces basicola (syn. Thielaviopsis basicola), Ceratocystis smalleyi, two Cercospora beticola strains, Coleophoma cylindrospora, Fusarium fracticaudum, Phialophora cf. hyalina, and Morchella septimelata.</title>
        <authorList>
            <person name="Wingfield B.D."/>
            <person name="Bills G.F."/>
            <person name="Dong Y."/>
            <person name="Huang W."/>
            <person name="Nel W.J."/>
            <person name="Swalarsk-Parry B.S."/>
            <person name="Vaghefi N."/>
            <person name="Wilken P.M."/>
            <person name="An Z."/>
            <person name="de Beer Z.W."/>
            <person name="De Vos L."/>
            <person name="Chen L."/>
            <person name="Duong T.A."/>
            <person name="Gao Y."/>
            <person name="Hammerbacher A."/>
            <person name="Kikkert J.R."/>
            <person name="Li Y."/>
            <person name="Li H."/>
            <person name="Li K."/>
            <person name="Li Q."/>
            <person name="Liu X."/>
            <person name="Ma X."/>
            <person name="Naidoo K."/>
            <person name="Pethybridge S.J."/>
            <person name="Sun J."/>
            <person name="Steenkamp E.T."/>
            <person name="van der Nest M.A."/>
            <person name="van Wyk S."/>
            <person name="Wingfield M.J."/>
            <person name="Xiong C."/>
            <person name="Yue Q."/>
            <person name="Zhang X."/>
        </authorList>
    </citation>
    <scope>NUCLEOTIDE SEQUENCE [LARGE SCALE GENOMIC DNA]</scope>
    <source>
        <strain evidence="6 7">DSM 5745</strain>
    </source>
</reference>
<keyword evidence="1" id="KW-0805">Transcription regulation</keyword>
<evidence type="ECO:0000256" key="3">
    <source>
        <dbReference type="ARBA" id="ARBA00023163"/>
    </source>
</evidence>
<protein>
    <recommendedName>
        <fullName evidence="5">Zn(2)-C6 fungal-type domain-containing protein</fullName>
    </recommendedName>
</protein>
<evidence type="ECO:0000256" key="1">
    <source>
        <dbReference type="ARBA" id="ARBA00023015"/>
    </source>
</evidence>
<keyword evidence="3" id="KW-0804">Transcription</keyword>
<dbReference type="EMBL" id="PVWQ01000009">
    <property type="protein sequence ID" value="RDW72677.1"/>
    <property type="molecule type" value="Genomic_DNA"/>
</dbReference>
<dbReference type="SMART" id="SM00066">
    <property type="entry name" value="GAL4"/>
    <property type="match status" value="1"/>
</dbReference>
<dbReference type="STRING" id="1810919.A0A3D8RF66"/>
<dbReference type="InterPro" id="IPR001138">
    <property type="entry name" value="Zn2Cys6_DnaBD"/>
</dbReference>
<dbReference type="RefSeq" id="XP_026601897.1">
    <property type="nucleotide sequence ID" value="XM_026749865.1"/>
</dbReference>
<dbReference type="SUPFAM" id="SSF57701">
    <property type="entry name" value="Zn2/Cys6 DNA-binding domain"/>
    <property type="match status" value="1"/>
</dbReference>
<comment type="caution">
    <text evidence="6">The sequence shown here is derived from an EMBL/GenBank/DDBJ whole genome shotgun (WGS) entry which is preliminary data.</text>
</comment>
<keyword evidence="2" id="KW-0238">DNA-binding</keyword>
<dbReference type="Proteomes" id="UP000256690">
    <property type="component" value="Unassembled WGS sequence"/>
</dbReference>
<keyword evidence="7" id="KW-1185">Reference proteome</keyword>
<feature type="domain" description="Zn(2)-C6 fungal-type" evidence="5">
    <location>
        <begin position="14"/>
        <end position="44"/>
    </location>
</feature>
<sequence length="365" mass="40017">MTASDLKPQTLRRACQACARGKRRCDQRWPRCTRCQTRGISCEYANVPLTTDNAIPAGKLATPAARNIPTPRRRMEVPAARAGGPPRPRPQLTIHHPLHLEIPKGYEPSIISFLVAGVSSLPMAFARDMKTHFIHPELWPCGANGTPPPPLRDIHALCQLFTRCQNTTTFLSLLRQKTLYHYRRISHTATATFSDTLASTQALLLAQCMLITTDPNTPYSEATSSMLLSLAQKLYAQAPVQLPSSLSPRRAWLFAESVRRTIIVAFMLRSVYSLQKRNYSVRTPFVDSLPFDIRTGLWDGNARAGADMVVDTGAAASTDAIVSLHQYSGMLESGLVHGISPFGGLILAACRGRAVEEIAYPAVAG</sequence>
<accession>A0A3D8RF66</accession>
<organism evidence="6 7">
    <name type="scientific">Aspergillus mulundensis</name>
    <dbReference type="NCBI Taxonomy" id="1810919"/>
    <lineage>
        <taxon>Eukaryota</taxon>
        <taxon>Fungi</taxon>
        <taxon>Dikarya</taxon>
        <taxon>Ascomycota</taxon>
        <taxon>Pezizomycotina</taxon>
        <taxon>Eurotiomycetes</taxon>
        <taxon>Eurotiomycetidae</taxon>
        <taxon>Eurotiales</taxon>
        <taxon>Aspergillaceae</taxon>
        <taxon>Aspergillus</taxon>
        <taxon>Aspergillus subgen. Nidulantes</taxon>
    </lineage>
</organism>